<protein>
    <submittedName>
        <fullName evidence="8">Teichuronic acid exporter</fullName>
    </submittedName>
</protein>
<evidence type="ECO:0000256" key="6">
    <source>
        <dbReference type="ARBA" id="ARBA00023136"/>
    </source>
</evidence>
<evidence type="ECO:0000313" key="8">
    <source>
        <dbReference type="EMBL" id="TCN26670.1"/>
    </source>
</evidence>
<evidence type="ECO:0000256" key="4">
    <source>
        <dbReference type="ARBA" id="ARBA00022692"/>
    </source>
</evidence>
<feature type="transmembrane region" description="Helical" evidence="7">
    <location>
        <begin position="170"/>
        <end position="190"/>
    </location>
</feature>
<dbReference type="NCBIfam" id="NF047674">
    <property type="entry name" value="TeichurnBiosyTuaB"/>
    <property type="match status" value="1"/>
</dbReference>
<name>A0A4V2RDY8_9BACI</name>
<evidence type="ECO:0000256" key="1">
    <source>
        <dbReference type="ARBA" id="ARBA00004651"/>
    </source>
</evidence>
<feature type="transmembrane region" description="Helical" evidence="7">
    <location>
        <begin position="414"/>
        <end position="435"/>
    </location>
</feature>
<dbReference type="NCBIfam" id="NF007773">
    <property type="entry name" value="PRK10459.1"/>
    <property type="match status" value="1"/>
</dbReference>
<feature type="transmembrane region" description="Helical" evidence="7">
    <location>
        <begin position="324"/>
        <end position="341"/>
    </location>
</feature>
<evidence type="ECO:0000256" key="7">
    <source>
        <dbReference type="SAM" id="Phobius"/>
    </source>
</evidence>
<dbReference type="PANTHER" id="PTHR30250:SF10">
    <property type="entry name" value="LIPOPOLYSACCHARIDE BIOSYNTHESIS PROTEIN WZXC"/>
    <property type="match status" value="1"/>
</dbReference>
<dbReference type="Proteomes" id="UP000295689">
    <property type="component" value="Unassembled WGS sequence"/>
</dbReference>
<organism evidence="8 9">
    <name type="scientific">Mesobacillus foraminis</name>
    <dbReference type="NCBI Taxonomy" id="279826"/>
    <lineage>
        <taxon>Bacteria</taxon>
        <taxon>Bacillati</taxon>
        <taxon>Bacillota</taxon>
        <taxon>Bacilli</taxon>
        <taxon>Bacillales</taxon>
        <taxon>Bacillaceae</taxon>
        <taxon>Mesobacillus</taxon>
    </lineage>
</organism>
<keyword evidence="4 7" id="KW-0812">Transmembrane</keyword>
<evidence type="ECO:0000256" key="2">
    <source>
        <dbReference type="ARBA" id="ARBA00007430"/>
    </source>
</evidence>
<gene>
    <name evidence="8" type="ORF">EV146_103193</name>
</gene>
<dbReference type="Pfam" id="PF13440">
    <property type="entry name" value="Polysacc_synt_3"/>
    <property type="match status" value="1"/>
</dbReference>
<feature type="transmembrane region" description="Helical" evidence="7">
    <location>
        <begin position="362"/>
        <end position="379"/>
    </location>
</feature>
<feature type="transmembrane region" description="Helical" evidence="7">
    <location>
        <begin position="12"/>
        <end position="33"/>
    </location>
</feature>
<dbReference type="RefSeq" id="WP_132003136.1">
    <property type="nucleotide sequence ID" value="NZ_JABUHM010000002.1"/>
</dbReference>
<feature type="transmembrane region" description="Helical" evidence="7">
    <location>
        <begin position="385"/>
        <end position="407"/>
    </location>
</feature>
<accession>A0A4V2RDY8</accession>
<feature type="transmembrane region" description="Helical" evidence="7">
    <location>
        <begin position="39"/>
        <end position="63"/>
    </location>
</feature>
<feature type="transmembrane region" description="Helical" evidence="7">
    <location>
        <begin position="293"/>
        <end position="312"/>
    </location>
</feature>
<sequence length="483" mass="53920">MSVIKNQMLKGVRWTGISTLLITIIQILQFALLANQMSVAQFGLVGMITTIVIFSQILLDLGLGSAIIQREELRERMLSTLHWLNLFVGAGLFALLMGASPLIAAFFHREELTQLIRLLALMFLIAPVGQQSQYLLQRDLRFNDLAIIEMGAAILSFIILMVLIFTISPIYAYVISQVVLYALKGILYFFCYRKTWRPSFVFDLSECREVLPFGAFQLSSRLVNRIGSNIDVILIGRFLGAEALGIYNLVYQIVTIPVLKINPILTRVAFPVFSKHQGNTTALNDGFLHMTKLLGLVTFPMLMGLTAVANVFIQSVFGEKWMEAVPILQIMAIVGILRVLMNPNGSVILAKGKANITFYWDAGVLILYGLTLWGAVLTGSLETVAWTYAGVSFVNFIVGRWLLAWLIQLRWKAYIKTIAVPFGLSLIMTVTAYFIKETSSGYFPQAAIWPLLISVTSGAGLYIMLLGFAYPNFIKKRTRGQQL</sequence>
<dbReference type="InterPro" id="IPR050833">
    <property type="entry name" value="Poly_Biosynth_Transport"/>
</dbReference>
<proteinExistence type="inferred from homology"/>
<keyword evidence="6 7" id="KW-0472">Membrane</keyword>
<keyword evidence="3" id="KW-1003">Cell membrane</keyword>
<evidence type="ECO:0000313" key="9">
    <source>
        <dbReference type="Proteomes" id="UP000295689"/>
    </source>
</evidence>
<evidence type="ECO:0000256" key="3">
    <source>
        <dbReference type="ARBA" id="ARBA00022475"/>
    </source>
</evidence>
<feature type="transmembrane region" description="Helical" evidence="7">
    <location>
        <begin position="83"/>
        <end position="106"/>
    </location>
</feature>
<keyword evidence="9" id="KW-1185">Reference proteome</keyword>
<dbReference type="PANTHER" id="PTHR30250">
    <property type="entry name" value="PST FAMILY PREDICTED COLANIC ACID TRANSPORTER"/>
    <property type="match status" value="1"/>
</dbReference>
<dbReference type="EMBL" id="SLVV01000003">
    <property type="protein sequence ID" value="TCN26670.1"/>
    <property type="molecule type" value="Genomic_DNA"/>
</dbReference>
<dbReference type="AlphaFoldDB" id="A0A4V2RDY8"/>
<comment type="caution">
    <text evidence="8">The sequence shown here is derived from an EMBL/GenBank/DDBJ whole genome shotgun (WGS) entry which is preliminary data.</text>
</comment>
<comment type="subcellular location">
    <subcellularLocation>
        <location evidence="1">Cell membrane</location>
        <topology evidence="1">Multi-pass membrane protein</topology>
    </subcellularLocation>
</comment>
<evidence type="ECO:0000256" key="5">
    <source>
        <dbReference type="ARBA" id="ARBA00022989"/>
    </source>
</evidence>
<feature type="transmembrane region" description="Helical" evidence="7">
    <location>
        <begin position="112"/>
        <end position="130"/>
    </location>
</feature>
<comment type="similarity">
    <text evidence="2">Belongs to the polysaccharide synthase family.</text>
</comment>
<feature type="transmembrane region" description="Helical" evidence="7">
    <location>
        <begin position="142"/>
        <end position="164"/>
    </location>
</feature>
<reference evidence="8 9" key="1">
    <citation type="journal article" date="2015" name="Stand. Genomic Sci.">
        <title>Genomic Encyclopedia of Bacterial and Archaeal Type Strains, Phase III: the genomes of soil and plant-associated and newly described type strains.</title>
        <authorList>
            <person name="Whitman W.B."/>
            <person name="Woyke T."/>
            <person name="Klenk H.P."/>
            <person name="Zhou Y."/>
            <person name="Lilburn T.G."/>
            <person name="Beck B.J."/>
            <person name="De Vos P."/>
            <person name="Vandamme P."/>
            <person name="Eisen J.A."/>
            <person name="Garrity G."/>
            <person name="Hugenholtz P."/>
            <person name="Kyrpides N.C."/>
        </authorList>
    </citation>
    <scope>NUCLEOTIDE SEQUENCE [LARGE SCALE GENOMIC DNA]</scope>
    <source>
        <strain evidence="8 9">CV53</strain>
    </source>
</reference>
<keyword evidence="5 7" id="KW-1133">Transmembrane helix</keyword>
<dbReference type="GO" id="GO:0005886">
    <property type="term" value="C:plasma membrane"/>
    <property type="evidence" value="ECO:0007669"/>
    <property type="project" value="UniProtKB-SubCell"/>
</dbReference>
<dbReference type="CDD" id="cd13127">
    <property type="entry name" value="MATE_tuaB_like"/>
    <property type="match status" value="1"/>
</dbReference>
<feature type="transmembrane region" description="Helical" evidence="7">
    <location>
        <begin position="447"/>
        <end position="470"/>
    </location>
</feature>